<keyword evidence="1" id="KW-0227">DNA damage</keyword>
<dbReference type="GO" id="GO:0008168">
    <property type="term" value="F:methyltransferase activity"/>
    <property type="evidence" value="ECO:0007669"/>
    <property type="project" value="UniProtKB-KW"/>
</dbReference>
<dbReference type="STRING" id="349064.SAMN05660429_02066"/>
<dbReference type="SUPFAM" id="SSF46767">
    <property type="entry name" value="Methylated DNA-protein cysteine methyltransferase, C-terminal domain"/>
    <property type="match status" value="1"/>
</dbReference>
<dbReference type="Gene3D" id="1.10.10.10">
    <property type="entry name" value="Winged helix-like DNA-binding domain superfamily/Winged helix DNA-binding domain"/>
    <property type="match status" value="1"/>
</dbReference>
<dbReference type="OrthoDB" id="9132167at2"/>
<accession>A0A1I0FC61</accession>
<dbReference type="CDD" id="cd06445">
    <property type="entry name" value="ATase"/>
    <property type="match status" value="1"/>
</dbReference>
<dbReference type="EMBL" id="FOHK01000009">
    <property type="protein sequence ID" value="SET55639.1"/>
    <property type="molecule type" value="Genomic_DNA"/>
</dbReference>
<keyword evidence="3" id="KW-0808">Transferase</keyword>
<dbReference type="InterPro" id="IPR036217">
    <property type="entry name" value="MethylDNA_cys_MeTrfase_DNAb"/>
</dbReference>
<dbReference type="GO" id="GO:0032259">
    <property type="term" value="P:methylation"/>
    <property type="evidence" value="ECO:0007669"/>
    <property type="project" value="UniProtKB-KW"/>
</dbReference>
<dbReference type="InterPro" id="IPR052520">
    <property type="entry name" value="ATL_DNA_repair"/>
</dbReference>
<proteinExistence type="predicted"/>
<keyword evidence="4" id="KW-1185">Reference proteome</keyword>
<evidence type="ECO:0000313" key="4">
    <source>
        <dbReference type="Proteomes" id="UP000199308"/>
    </source>
</evidence>
<dbReference type="Proteomes" id="UP000199308">
    <property type="component" value="Unassembled WGS sequence"/>
</dbReference>
<dbReference type="RefSeq" id="WP_093329880.1">
    <property type="nucleotide sequence ID" value="NZ_AP027363.1"/>
</dbReference>
<name>A0A1I0FC61_THASX</name>
<sequence length="117" mass="13012">MVEKSKAFRIIDVVLRVPKGKVASYGQVADLAGLPGRARFVSRALKQSKHIRPDVSVPWHRIVNAQGKISFATGSDAFELQRQTLLAEGVEVINGRIAMKQYGWVPNLSDIMFDLSY</sequence>
<dbReference type="InterPro" id="IPR036388">
    <property type="entry name" value="WH-like_DNA-bd_sf"/>
</dbReference>
<protein>
    <submittedName>
        <fullName evidence="3">Methylated-DNA-protein-cysteine methyltransferase related protein</fullName>
    </submittedName>
</protein>
<dbReference type="Pfam" id="PF01035">
    <property type="entry name" value="DNA_binding_1"/>
    <property type="match status" value="1"/>
</dbReference>
<organism evidence="3 4">
    <name type="scientific">Thalassotalea agarivorans</name>
    <name type="common">Thalassomonas agarivorans</name>
    <dbReference type="NCBI Taxonomy" id="349064"/>
    <lineage>
        <taxon>Bacteria</taxon>
        <taxon>Pseudomonadati</taxon>
        <taxon>Pseudomonadota</taxon>
        <taxon>Gammaproteobacteria</taxon>
        <taxon>Alteromonadales</taxon>
        <taxon>Colwelliaceae</taxon>
        <taxon>Thalassotalea</taxon>
    </lineage>
</organism>
<dbReference type="PANTHER" id="PTHR42942">
    <property type="entry name" value="6-O-METHYLGUANINE DNA METHYLTRANSFERASE"/>
    <property type="match status" value="1"/>
</dbReference>
<evidence type="ECO:0000313" key="3">
    <source>
        <dbReference type="EMBL" id="SET55639.1"/>
    </source>
</evidence>
<dbReference type="GO" id="GO:0006281">
    <property type="term" value="P:DNA repair"/>
    <property type="evidence" value="ECO:0007669"/>
    <property type="project" value="InterPro"/>
</dbReference>
<feature type="domain" description="Methylated-DNA-[protein]-cysteine S-methyltransferase DNA binding" evidence="2">
    <location>
        <begin position="9"/>
        <end position="90"/>
    </location>
</feature>
<gene>
    <name evidence="3" type="ORF">SAMN05660429_02066</name>
</gene>
<reference evidence="3 4" key="1">
    <citation type="submission" date="2016-10" db="EMBL/GenBank/DDBJ databases">
        <authorList>
            <person name="de Groot N.N."/>
        </authorList>
    </citation>
    <scope>NUCLEOTIDE SEQUENCE [LARGE SCALE GENOMIC DNA]</scope>
    <source>
        <strain evidence="3 4">DSM 19706</strain>
    </source>
</reference>
<dbReference type="PANTHER" id="PTHR42942:SF1">
    <property type="entry name" value="ALKYLTRANSFERASE-LIKE PROTEIN 1"/>
    <property type="match status" value="1"/>
</dbReference>
<keyword evidence="3" id="KW-0489">Methyltransferase</keyword>
<evidence type="ECO:0000256" key="1">
    <source>
        <dbReference type="ARBA" id="ARBA00022763"/>
    </source>
</evidence>
<dbReference type="AlphaFoldDB" id="A0A1I0FC61"/>
<dbReference type="InterPro" id="IPR014048">
    <property type="entry name" value="MethylDNA_cys_MeTrfase_DNA-bd"/>
</dbReference>
<evidence type="ECO:0000259" key="2">
    <source>
        <dbReference type="Pfam" id="PF01035"/>
    </source>
</evidence>